<keyword evidence="4" id="KW-0963">Cytoplasm</keyword>
<feature type="domain" description="Poly(A) RNA polymerase mitochondrial-like central palm" evidence="10">
    <location>
        <begin position="19"/>
        <end position="130"/>
    </location>
</feature>
<evidence type="ECO:0000259" key="9">
    <source>
        <dbReference type="Pfam" id="PF03828"/>
    </source>
</evidence>
<dbReference type="GO" id="GO:0016779">
    <property type="term" value="F:nucleotidyltransferase activity"/>
    <property type="evidence" value="ECO:0007669"/>
    <property type="project" value="UniProtKB-KW"/>
</dbReference>
<evidence type="ECO:0000256" key="3">
    <source>
        <dbReference type="ARBA" id="ARBA00004496"/>
    </source>
</evidence>
<name>A0ABP0IP44_9DINO</name>
<sequence length="510" mass="57357">MGRWDRRNFGKAHDSIVTNVVERIQAAAKHLGIDGDVVPFGSHTNTLCNANSDCDVTFVPREDVWGEAALHILKLIAQELPSHGFKSIIHIFQASIPIIKAIDPGGVEVDLCIGNHLGIHNSRLVAAYCQLDRRVGEVCRLVKQWAKSEELVSISDGHLTSYAYTLLTLYFLMKSSPPLLPNLQDLAFGSGHDSVAVVDRKWGQKMTWECKFWEDVELLPKSLNVDSSEKLLRGFFRFYTEEFDWSTHAVCVRLATPKQDVSKFNLAAPATKEGWFIEDPFDLRHNLASNCIKEGRQRILARMAEALRLLEEGGLQAFHSYRSSKKSKFMLKCRIHVEKVSVEDFKSTITTSTNLKDAFDLHFPSSATRNKEVADAFIIFKSKESQRQVHELNERMIGEWQLRLMPCSTWALQDALAAGEYQHLEVAPKISTKPENVADQVRNGYRSATSIAEVKQLIELARSNDLKYEEQLGLKRLKQLESSGQAPSSALATPAKPTSEDEAESRAAYQ</sequence>
<dbReference type="InterPro" id="IPR043519">
    <property type="entry name" value="NT_sf"/>
</dbReference>
<protein>
    <submittedName>
        <fullName evidence="11">Terminal uridylyltransferase 7 (TUTase 7) (Zinc finger CCHC domain-containing protein 6)</fullName>
    </submittedName>
</protein>
<proteinExistence type="predicted"/>
<comment type="caution">
    <text evidence="11">The sequence shown here is derived from an EMBL/GenBank/DDBJ whole genome shotgun (WGS) entry which is preliminary data.</text>
</comment>
<reference evidence="11 12" key="1">
    <citation type="submission" date="2024-02" db="EMBL/GenBank/DDBJ databases">
        <authorList>
            <person name="Chen Y."/>
            <person name="Shah S."/>
            <person name="Dougan E. K."/>
            <person name="Thang M."/>
            <person name="Chan C."/>
        </authorList>
    </citation>
    <scope>NUCLEOTIDE SEQUENCE [LARGE SCALE GENOMIC DNA]</scope>
</reference>
<evidence type="ECO:0000256" key="6">
    <source>
        <dbReference type="ARBA" id="ARBA00022723"/>
    </source>
</evidence>
<dbReference type="EMBL" id="CAXAMM010004647">
    <property type="protein sequence ID" value="CAK9004354.1"/>
    <property type="molecule type" value="Genomic_DNA"/>
</dbReference>
<keyword evidence="7" id="KW-0460">Magnesium</keyword>
<evidence type="ECO:0000259" key="10">
    <source>
        <dbReference type="Pfam" id="PF22600"/>
    </source>
</evidence>
<dbReference type="Gene3D" id="3.30.460.10">
    <property type="entry name" value="Beta Polymerase, domain 2"/>
    <property type="match status" value="1"/>
</dbReference>
<comment type="cofactor">
    <cofactor evidence="1">
        <name>Mn(2+)</name>
        <dbReference type="ChEBI" id="CHEBI:29035"/>
    </cofactor>
</comment>
<gene>
    <name evidence="11" type="ORF">SCF082_LOCUS8141</name>
</gene>
<organism evidence="11 12">
    <name type="scientific">Durusdinium trenchii</name>
    <dbReference type="NCBI Taxonomy" id="1381693"/>
    <lineage>
        <taxon>Eukaryota</taxon>
        <taxon>Sar</taxon>
        <taxon>Alveolata</taxon>
        <taxon>Dinophyceae</taxon>
        <taxon>Suessiales</taxon>
        <taxon>Symbiodiniaceae</taxon>
        <taxon>Durusdinium</taxon>
    </lineage>
</organism>
<evidence type="ECO:0000256" key="5">
    <source>
        <dbReference type="ARBA" id="ARBA00022679"/>
    </source>
</evidence>
<evidence type="ECO:0000256" key="8">
    <source>
        <dbReference type="SAM" id="MobiDB-lite"/>
    </source>
</evidence>
<dbReference type="Pfam" id="PF22600">
    <property type="entry name" value="MTPAP-like_central"/>
    <property type="match status" value="1"/>
</dbReference>
<keyword evidence="5" id="KW-0808">Transferase</keyword>
<feature type="region of interest" description="Disordered" evidence="8">
    <location>
        <begin position="479"/>
        <end position="510"/>
    </location>
</feature>
<dbReference type="Proteomes" id="UP001642464">
    <property type="component" value="Unassembled WGS sequence"/>
</dbReference>
<dbReference type="InterPro" id="IPR002058">
    <property type="entry name" value="PAP_assoc"/>
</dbReference>
<keyword evidence="12" id="KW-1185">Reference proteome</keyword>
<feature type="compositionally biased region" description="Polar residues" evidence="8">
    <location>
        <begin position="480"/>
        <end position="491"/>
    </location>
</feature>
<comment type="subcellular location">
    <subcellularLocation>
        <location evidence="3">Cytoplasm</location>
    </subcellularLocation>
</comment>
<dbReference type="Gene3D" id="1.10.1410.10">
    <property type="match status" value="1"/>
</dbReference>
<comment type="cofactor">
    <cofactor evidence="2">
        <name>Mg(2+)</name>
        <dbReference type="ChEBI" id="CHEBI:18420"/>
    </cofactor>
</comment>
<dbReference type="Pfam" id="PF03828">
    <property type="entry name" value="PAP_assoc"/>
    <property type="match status" value="1"/>
</dbReference>
<dbReference type="PANTHER" id="PTHR12271:SF40">
    <property type="entry name" value="POLY(A) RNA POLYMERASE GLD2"/>
    <property type="match status" value="1"/>
</dbReference>
<dbReference type="PANTHER" id="PTHR12271">
    <property type="entry name" value="POLY A POLYMERASE CID PAP -RELATED"/>
    <property type="match status" value="1"/>
</dbReference>
<evidence type="ECO:0000256" key="2">
    <source>
        <dbReference type="ARBA" id="ARBA00001946"/>
    </source>
</evidence>
<dbReference type="InterPro" id="IPR054708">
    <property type="entry name" value="MTPAP-like_central"/>
</dbReference>
<evidence type="ECO:0000313" key="11">
    <source>
        <dbReference type="EMBL" id="CAK9004354.1"/>
    </source>
</evidence>
<feature type="domain" description="PAP-associated" evidence="9">
    <location>
        <begin position="230"/>
        <end position="285"/>
    </location>
</feature>
<dbReference type="CDD" id="cd05402">
    <property type="entry name" value="NT_PAP_TUTase"/>
    <property type="match status" value="1"/>
</dbReference>
<dbReference type="SUPFAM" id="SSF81301">
    <property type="entry name" value="Nucleotidyltransferase"/>
    <property type="match status" value="1"/>
</dbReference>
<evidence type="ECO:0000256" key="1">
    <source>
        <dbReference type="ARBA" id="ARBA00001936"/>
    </source>
</evidence>
<dbReference type="SUPFAM" id="SSF81631">
    <property type="entry name" value="PAP/OAS1 substrate-binding domain"/>
    <property type="match status" value="1"/>
</dbReference>
<evidence type="ECO:0000256" key="4">
    <source>
        <dbReference type="ARBA" id="ARBA00022490"/>
    </source>
</evidence>
<evidence type="ECO:0000256" key="7">
    <source>
        <dbReference type="ARBA" id="ARBA00022842"/>
    </source>
</evidence>
<keyword evidence="11" id="KW-0548">Nucleotidyltransferase</keyword>
<evidence type="ECO:0000313" key="12">
    <source>
        <dbReference type="Proteomes" id="UP001642464"/>
    </source>
</evidence>
<accession>A0ABP0IP44</accession>
<keyword evidence="6" id="KW-0479">Metal-binding</keyword>